<feature type="transmembrane region" description="Helical" evidence="5">
    <location>
        <begin position="20"/>
        <end position="40"/>
    </location>
</feature>
<reference evidence="7" key="1">
    <citation type="submission" date="2024-06" db="EMBL/GenBank/DDBJ databases">
        <authorList>
            <person name="Liu X."/>
            <person name="Lenzi L."/>
            <person name="Haldenby T S."/>
            <person name="Uol C."/>
        </authorList>
    </citation>
    <scope>NUCLEOTIDE SEQUENCE</scope>
</reference>
<accession>A0AAV2TK09</accession>
<evidence type="ECO:0000313" key="7">
    <source>
        <dbReference type="EMBL" id="CAL5136594.1"/>
    </source>
</evidence>
<feature type="transmembrane region" description="Helical" evidence="5">
    <location>
        <begin position="150"/>
        <end position="172"/>
    </location>
</feature>
<dbReference type="GO" id="GO:0004930">
    <property type="term" value="F:G protein-coupled receptor activity"/>
    <property type="evidence" value="ECO:0007669"/>
    <property type="project" value="InterPro"/>
</dbReference>
<dbReference type="PROSITE" id="PS00237">
    <property type="entry name" value="G_PROTEIN_RECEP_F1_1"/>
    <property type="match status" value="1"/>
</dbReference>
<dbReference type="AlphaFoldDB" id="A0AAV2TK09"/>
<gene>
    <name evidence="7" type="ORF">CDAUBV1_LOCUS10725</name>
</gene>
<feature type="domain" description="G-protein coupled receptors family 1 profile" evidence="6">
    <location>
        <begin position="32"/>
        <end position="258"/>
    </location>
</feature>
<proteinExistence type="predicted"/>
<protein>
    <recommendedName>
        <fullName evidence="6">G-protein coupled receptors family 1 profile domain-containing protein</fullName>
    </recommendedName>
</protein>
<evidence type="ECO:0000256" key="3">
    <source>
        <dbReference type="ARBA" id="ARBA00022989"/>
    </source>
</evidence>
<dbReference type="CDD" id="cd00637">
    <property type="entry name" value="7tm_classA_rhodopsin-like"/>
    <property type="match status" value="1"/>
</dbReference>
<evidence type="ECO:0000256" key="4">
    <source>
        <dbReference type="ARBA" id="ARBA00023136"/>
    </source>
</evidence>
<keyword evidence="4 5" id="KW-0472">Membrane</keyword>
<evidence type="ECO:0000259" key="6">
    <source>
        <dbReference type="PROSITE" id="PS50262"/>
    </source>
</evidence>
<keyword evidence="3 5" id="KW-1133">Transmembrane helix</keyword>
<name>A0AAV2TK09_CALDB</name>
<dbReference type="Pfam" id="PF00001">
    <property type="entry name" value="7tm_1"/>
    <property type="match status" value="1"/>
</dbReference>
<comment type="caution">
    <text evidence="7">The sequence shown here is derived from an EMBL/GenBank/DDBJ whole genome shotgun (WGS) entry which is preliminary data.</text>
</comment>
<dbReference type="InterPro" id="IPR000276">
    <property type="entry name" value="GPCR_Rhodpsn"/>
</dbReference>
<organism evidence="7 8">
    <name type="scientific">Calicophoron daubneyi</name>
    <name type="common">Rumen fluke</name>
    <name type="synonym">Paramphistomum daubneyi</name>
    <dbReference type="NCBI Taxonomy" id="300641"/>
    <lineage>
        <taxon>Eukaryota</taxon>
        <taxon>Metazoa</taxon>
        <taxon>Spiralia</taxon>
        <taxon>Lophotrochozoa</taxon>
        <taxon>Platyhelminthes</taxon>
        <taxon>Trematoda</taxon>
        <taxon>Digenea</taxon>
        <taxon>Plagiorchiida</taxon>
        <taxon>Pronocephalata</taxon>
        <taxon>Paramphistomoidea</taxon>
        <taxon>Paramphistomidae</taxon>
        <taxon>Calicophoron</taxon>
    </lineage>
</organism>
<dbReference type="InterPro" id="IPR017452">
    <property type="entry name" value="GPCR_Rhodpsn_7TM"/>
</dbReference>
<dbReference type="Proteomes" id="UP001497525">
    <property type="component" value="Unassembled WGS sequence"/>
</dbReference>
<dbReference type="PROSITE" id="PS50262">
    <property type="entry name" value="G_PROTEIN_RECEP_F1_2"/>
    <property type="match status" value="1"/>
</dbReference>
<evidence type="ECO:0000256" key="1">
    <source>
        <dbReference type="ARBA" id="ARBA00004370"/>
    </source>
</evidence>
<feature type="transmembrane region" description="Helical" evidence="5">
    <location>
        <begin position="67"/>
        <end position="89"/>
    </location>
</feature>
<dbReference type="SUPFAM" id="SSF81321">
    <property type="entry name" value="Family A G protein-coupled receptor-like"/>
    <property type="match status" value="1"/>
</dbReference>
<keyword evidence="2 5" id="KW-0812">Transmembrane</keyword>
<feature type="transmembrane region" description="Helical" evidence="5">
    <location>
        <begin position="192"/>
        <end position="215"/>
    </location>
</feature>
<evidence type="ECO:0000256" key="2">
    <source>
        <dbReference type="ARBA" id="ARBA00022692"/>
    </source>
</evidence>
<evidence type="ECO:0000256" key="5">
    <source>
        <dbReference type="SAM" id="Phobius"/>
    </source>
</evidence>
<feature type="transmembrane region" description="Helical" evidence="5">
    <location>
        <begin position="248"/>
        <end position="271"/>
    </location>
</feature>
<dbReference type="EMBL" id="CAXLJL010000334">
    <property type="protein sequence ID" value="CAL5136594.1"/>
    <property type="molecule type" value="Genomic_DNA"/>
</dbReference>
<dbReference type="GO" id="GO:0016020">
    <property type="term" value="C:membrane"/>
    <property type="evidence" value="ECO:0007669"/>
    <property type="project" value="UniProtKB-SubCell"/>
</dbReference>
<sequence length="332" mass="36784">MNDSSEQCTPSVWTKATFGAFSLLNMLLGAFGGFLLIAHITASNSALLKKANTVNSYPKFQLRTSTILYWLSMTFVELFGLSAFTIFVTSTAVFEFDIYSRVGDVPCRILIFVIIACNDGSAWHAACVCLERFVLLLLPTSSYAINRSRIVDAVWIIVAIYTMSILFNIYNLTQEPGICASSISFEYGIMKLFYGVIIPCSFLMVAVIGSLVQLLRRKNRRTGSNTNIVELAASKDSAYDDAISTAKVTLVAGSLLLLSCAIQFATIFITIEEDTAYNVDMFCSWSGILLEVAANVRWMTAYLKSYVFVLGGQSARRKILHVFLSMSRKNEK</sequence>
<evidence type="ECO:0000313" key="8">
    <source>
        <dbReference type="Proteomes" id="UP001497525"/>
    </source>
</evidence>
<dbReference type="Gene3D" id="1.20.1070.10">
    <property type="entry name" value="Rhodopsin 7-helix transmembrane proteins"/>
    <property type="match status" value="1"/>
</dbReference>
<comment type="subcellular location">
    <subcellularLocation>
        <location evidence="1">Membrane</location>
    </subcellularLocation>
</comment>